<keyword evidence="5" id="KW-0234">DNA repair</keyword>
<evidence type="ECO:0000256" key="1">
    <source>
        <dbReference type="ARBA" id="ARBA00006638"/>
    </source>
</evidence>
<dbReference type="Gene3D" id="3.30.390.80">
    <property type="entry name" value="DNA repair protein Rad52/59/22"/>
    <property type="match status" value="1"/>
</dbReference>
<keyword evidence="4" id="KW-0233">DNA recombination</keyword>
<dbReference type="PANTHER" id="PTHR12132:SF1">
    <property type="entry name" value="DNA REPAIR PROTEIN RAD52 HOMOLOG"/>
    <property type="match status" value="1"/>
</dbReference>
<dbReference type="GO" id="GO:0045002">
    <property type="term" value="P:double-strand break repair via single-strand annealing"/>
    <property type="evidence" value="ECO:0007669"/>
    <property type="project" value="TreeGrafter"/>
</dbReference>
<gene>
    <name evidence="7" type="ORF">NPX13_g10854</name>
</gene>
<dbReference type="EMBL" id="JANPWZ010003252">
    <property type="protein sequence ID" value="KAJ3553592.1"/>
    <property type="molecule type" value="Genomic_DNA"/>
</dbReference>
<comment type="caution">
    <text evidence="7">The sequence shown here is derived from an EMBL/GenBank/DDBJ whole genome shotgun (WGS) entry which is preliminary data.</text>
</comment>
<evidence type="ECO:0000313" key="7">
    <source>
        <dbReference type="EMBL" id="KAJ3553592.1"/>
    </source>
</evidence>
<organism evidence="7 8">
    <name type="scientific">Xylaria arbuscula</name>
    <dbReference type="NCBI Taxonomy" id="114810"/>
    <lineage>
        <taxon>Eukaryota</taxon>
        <taxon>Fungi</taxon>
        <taxon>Dikarya</taxon>
        <taxon>Ascomycota</taxon>
        <taxon>Pezizomycotina</taxon>
        <taxon>Sordariomycetes</taxon>
        <taxon>Xylariomycetidae</taxon>
        <taxon>Xylariales</taxon>
        <taxon>Xylariaceae</taxon>
        <taxon>Xylaria</taxon>
    </lineage>
</organism>
<evidence type="ECO:0000313" key="8">
    <source>
        <dbReference type="Proteomes" id="UP001148614"/>
    </source>
</evidence>
<evidence type="ECO:0000256" key="5">
    <source>
        <dbReference type="ARBA" id="ARBA00023204"/>
    </source>
</evidence>
<evidence type="ECO:0000256" key="2">
    <source>
        <dbReference type="ARBA" id="ARBA00022763"/>
    </source>
</evidence>
<comment type="similarity">
    <text evidence="1">Belongs to the RAD52 family.</text>
</comment>
<reference evidence="7" key="1">
    <citation type="submission" date="2022-07" db="EMBL/GenBank/DDBJ databases">
        <title>Genome Sequence of Xylaria arbuscula.</title>
        <authorList>
            <person name="Buettner E."/>
        </authorList>
    </citation>
    <scope>NUCLEOTIDE SEQUENCE</scope>
    <source>
        <strain evidence="7">VT107</strain>
    </source>
</reference>
<dbReference type="Proteomes" id="UP001148614">
    <property type="component" value="Unassembled WGS sequence"/>
</dbReference>
<dbReference type="PANTHER" id="PTHR12132">
    <property type="entry name" value="DNA REPAIR AND RECOMBINATION PROTEIN RAD52, RAD59"/>
    <property type="match status" value="1"/>
</dbReference>
<dbReference type="GO" id="GO:0000724">
    <property type="term" value="P:double-strand break repair via homologous recombination"/>
    <property type="evidence" value="ECO:0007669"/>
    <property type="project" value="TreeGrafter"/>
</dbReference>
<keyword evidence="8" id="KW-1185">Reference proteome</keyword>
<dbReference type="SUPFAM" id="SSF54768">
    <property type="entry name" value="dsRNA-binding domain-like"/>
    <property type="match status" value="1"/>
</dbReference>
<dbReference type="VEuPathDB" id="FungiDB:F4678DRAFT_138589"/>
<protein>
    <recommendedName>
        <fullName evidence="6">RAD52 homolog</fullName>
    </recommendedName>
</protein>
<dbReference type="Pfam" id="PF04098">
    <property type="entry name" value="Rad52_Rad22"/>
    <property type="match status" value="1"/>
</dbReference>
<dbReference type="InterPro" id="IPR007232">
    <property type="entry name" value="Rad52_Rad59_Rad22"/>
</dbReference>
<dbReference type="GO" id="GO:0005634">
    <property type="term" value="C:nucleus"/>
    <property type="evidence" value="ECO:0007669"/>
    <property type="project" value="TreeGrafter"/>
</dbReference>
<dbReference type="GO" id="GO:0003697">
    <property type="term" value="F:single-stranded DNA binding"/>
    <property type="evidence" value="ECO:0007669"/>
    <property type="project" value="UniProtKB-ARBA"/>
</dbReference>
<evidence type="ECO:0000256" key="6">
    <source>
        <dbReference type="ARBA" id="ARBA00077224"/>
    </source>
</evidence>
<dbReference type="InterPro" id="IPR041247">
    <property type="entry name" value="Rad52_fam"/>
</dbReference>
<accession>A0A9W8N3Z9</accession>
<dbReference type="FunFam" id="3.30.390.80:FF:000001">
    <property type="entry name" value="DNA repair protein RAD52 homolog"/>
    <property type="match status" value="1"/>
</dbReference>
<dbReference type="InterPro" id="IPR042525">
    <property type="entry name" value="Rad52_Rad59_Rad22_sf"/>
</dbReference>
<keyword evidence="3" id="KW-0238">DNA-binding</keyword>
<evidence type="ECO:0000256" key="4">
    <source>
        <dbReference type="ARBA" id="ARBA00023172"/>
    </source>
</evidence>
<keyword evidence="2" id="KW-0227">DNA damage</keyword>
<dbReference type="AlphaFoldDB" id="A0A9W8N3Z9"/>
<evidence type="ECO:0000256" key="3">
    <source>
        <dbReference type="ARBA" id="ARBA00023125"/>
    </source>
</evidence>
<dbReference type="GO" id="GO:0006312">
    <property type="term" value="P:mitotic recombination"/>
    <property type="evidence" value="ECO:0007669"/>
    <property type="project" value="TreeGrafter"/>
</dbReference>
<name>A0A9W8N3Z9_9PEZI</name>
<proteinExistence type="inferred from homology"/>
<sequence>MLAPYDRKSSIVNPFEEAKPCISESTAAKIATLRARLEKHLGPECVSAVSGSEKSIALANEVFGFNGWSSSIQNIQVDFIDQNPCTLKTSLNLSVIVRVTLEDGTYYEDIGYGHIEGCEGKAAAFEKAKKDGTTDALKKTLWNFSNILENYIYDADCPARVTKTVERKT</sequence>